<sequence length="256" mass="27865">MPEQAHPAGDGVAVASRIQQLLLPKTPPACRWGCIGVMNRMATALGGDYFDFISMPDGREMVFIGDVTGHDIQSSVVMSLVYGFLHHCALTVDNPLSMVSQLNRFLVRFADHGVELDHHFSSTLFLGIIDPASLRMEYVNAGHVPPRVLRRNSLHRLASTSPPVGFFAEAEVTTGFFGFEREDRLLLYTDGILDASNGTETFGAERLDAFLKTTAGSYIRFMDELAAALRDFGAGDPPDDDCSAIVIDIREPGTGA</sequence>
<keyword evidence="4" id="KW-1185">Reference proteome</keyword>
<evidence type="ECO:0000313" key="3">
    <source>
        <dbReference type="EMBL" id="KIE44129.1"/>
    </source>
</evidence>
<evidence type="ECO:0000259" key="2">
    <source>
        <dbReference type="SMART" id="SM00331"/>
    </source>
</evidence>
<dbReference type="SMART" id="SM00331">
    <property type="entry name" value="PP2C_SIG"/>
    <property type="match status" value="1"/>
</dbReference>
<dbReference type="InterPro" id="IPR052016">
    <property type="entry name" value="Bact_Sigma-Reg"/>
</dbReference>
<feature type="domain" description="PPM-type phosphatase" evidence="2">
    <location>
        <begin position="30"/>
        <end position="249"/>
    </location>
</feature>
<gene>
    <name evidence="3" type="ORF">SE37_03435</name>
</gene>
<dbReference type="Pfam" id="PF07228">
    <property type="entry name" value="SpoIIE"/>
    <property type="match status" value="1"/>
</dbReference>
<dbReference type="EMBL" id="JXBL01000001">
    <property type="protein sequence ID" value="KIE44129.1"/>
    <property type="molecule type" value="Genomic_DNA"/>
</dbReference>
<dbReference type="Gene3D" id="3.60.40.10">
    <property type="entry name" value="PPM-type phosphatase domain"/>
    <property type="match status" value="1"/>
</dbReference>
<dbReference type="AlphaFoldDB" id="A0A0C1TTM6"/>
<proteinExistence type="predicted"/>
<accession>A0A0C1TTM6</accession>
<dbReference type="Proteomes" id="UP000031433">
    <property type="component" value="Unassembled WGS sequence"/>
</dbReference>
<dbReference type="PANTHER" id="PTHR43156">
    <property type="entry name" value="STAGE II SPORULATION PROTEIN E-RELATED"/>
    <property type="match status" value="1"/>
</dbReference>
<protein>
    <submittedName>
        <fullName evidence="3">Serine/threonine protein phosphatase</fullName>
    </submittedName>
</protein>
<dbReference type="GO" id="GO:0016791">
    <property type="term" value="F:phosphatase activity"/>
    <property type="evidence" value="ECO:0007669"/>
    <property type="project" value="TreeGrafter"/>
</dbReference>
<comment type="caution">
    <text evidence="3">The sequence shown here is derived from an EMBL/GenBank/DDBJ whole genome shotgun (WGS) entry which is preliminary data.</text>
</comment>
<dbReference type="PANTHER" id="PTHR43156:SF2">
    <property type="entry name" value="STAGE II SPORULATION PROTEIN E"/>
    <property type="match status" value="1"/>
</dbReference>
<organism evidence="3 4">
    <name type="scientific">Geobacter soli</name>
    <dbReference type="NCBI Taxonomy" id="1510391"/>
    <lineage>
        <taxon>Bacteria</taxon>
        <taxon>Pseudomonadati</taxon>
        <taxon>Thermodesulfobacteriota</taxon>
        <taxon>Desulfuromonadia</taxon>
        <taxon>Geobacterales</taxon>
        <taxon>Geobacteraceae</taxon>
        <taxon>Geobacter</taxon>
    </lineage>
</organism>
<reference evidence="3 4" key="1">
    <citation type="submission" date="2015-01" db="EMBL/GenBank/DDBJ databases">
        <title>Genome sequence of the anaerobic bacterium Geobacter soli GSS01, a dissimilatory Fe(III) reducer from soil.</title>
        <authorList>
            <person name="Yang G."/>
            <person name="Zhou S."/>
        </authorList>
    </citation>
    <scope>NUCLEOTIDE SEQUENCE [LARGE SCALE GENOMIC DNA]</scope>
    <source>
        <strain evidence="3 4">GSS01</strain>
    </source>
</reference>
<dbReference type="InterPro" id="IPR036457">
    <property type="entry name" value="PPM-type-like_dom_sf"/>
</dbReference>
<dbReference type="InterPro" id="IPR001932">
    <property type="entry name" value="PPM-type_phosphatase-like_dom"/>
</dbReference>
<dbReference type="SUPFAM" id="SSF81606">
    <property type="entry name" value="PP2C-like"/>
    <property type="match status" value="1"/>
</dbReference>
<keyword evidence="1" id="KW-0378">Hydrolase</keyword>
<evidence type="ECO:0000313" key="4">
    <source>
        <dbReference type="Proteomes" id="UP000031433"/>
    </source>
</evidence>
<evidence type="ECO:0000256" key="1">
    <source>
        <dbReference type="ARBA" id="ARBA00022801"/>
    </source>
</evidence>
<name>A0A0C1TTM6_9BACT</name>